<organism evidence="7 8">
    <name type="scientific">Rhodanobacter denitrificans</name>
    <dbReference type="NCBI Taxonomy" id="666685"/>
    <lineage>
        <taxon>Bacteria</taxon>
        <taxon>Pseudomonadati</taxon>
        <taxon>Pseudomonadota</taxon>
        <taxon>Gammaproteobacteria</taxon>
        <taxon>Lysobacterales</taxon>
        <taxon>Rhodanobacteraceae</taxon>
        <taxon>Rhodanobacter</taxon>
    </lineage>
</organism>
<dbReference type="NCBIfam" id="TIGR00138">
    <property type="entry name" value="rsmG_gidB"/>
    <property type="match status" value="1"/>
</dbReference>
<dbReference type="InterPro" id="IPR003682">
    <property type="entry name" value="rRNA_ssu_MeTfrase_G"/>
</dbReference>
<evidence type="ECO:0000256" key="2">
    <source>
        <dbReference type="ARBA" id="ARBA00022552"/>
    </source>
</evidence>
<dbReference type="HAMAP" id="MF_00074">
    <property type="entry name" value="16SrRNA_methyltr_G"/>
    <property type="match status" value="1"/>
</dbReference>
<comment type="function">
    <text evidence="6">Specifically methylates the N7 position of guanine in position 527 of 16S rRNA.</text>
</comment>
<dbReference type="SUPFAM" id="SSF53335">
    <property type="entry name" value="S-adenosyl-L-methionine-dependent methyltransferases"/>
    <property type="match status" value="1"/>
</dbReference>
<comment type="caution">
    <text evidence="6">Lacks conserved residue(s) required for the propagation of feature annotation.</text>
</comment>
<gene>
    <name evidence="6" type="primary">rsmG</name>
    <name evidence="7" type="ORF">DI564_08745</name>
</gene>
<keyword evidence="3 6" id="KW-0489">Methyltransferase</keyword>
<dbReference type="PIRSF" id="PIRSF003078">
    <property type="entry name" value="GidB"/>
    <property type="match status" value="1"/>
</dbReference>
<feature type="binding site" evidence="6">
    <location>
        <begin position="130"/>
        <end position="131"/>
    </location>
    <ligand>
        <name>S-adenosyl-L-methionine</name>
        <dbReference type="ChEBI" id="CHEBI:59789"/>
    </ligand>
</feature>
<dbReference type="EC" id="2.1.1.170" evidence="6"/>
<feature type="binding site" evidence="6">
    <location>
        <position position="84"/>
    </location>
    <ligand>
        <name>S-adenosyl-L-methionine</name>
        <dbReference type="ChEBI" id="CHEBI:59789"/>
    </ligand>
</feature>
<evidence type="ECO:0000256" key="4">
    <source>
        <dbReference type="ARBA" id="ARBA00022679"/>
    </source>
</evidence>
<dbReference type="GO" id="GO:0070043">
    <property type="term" value="F:rRNA (guanine-N7-)-methyltransferase activity"/>
    <property type="evidence" value="ECO:0007669"/>
    <property type="project" value="UniProtKB-UniRule"/>
</dbReference>
<feature type="binding site" evidence="6">
    <location>
        <position position="143"/>
    </location>
    <ligand>
        <name>S-adenosyl-L-methionine</name>
        <dbReference type="ChEBI" id="CHEBI:59789"/>
    </ligand>
</feature>
<comment type="catalytic activity">
    <reaction evidence="6">
        <text>guanosine(527) in 16S rRNA + S-adenosyl-L-methionine = N(7)-methylguanosine(527) in 16S rRNA + S-adenosyl-L-homocysteine</text>
        <dbReference type="Rhea" id="RHEA:42732"/>
        <dbReference type="Rhea" id="RHEA-COMP:10209"/>
        <dbReference type="Rhea" id="RHEA-COMP:10210"/>
        <dbReference type="ChEBI" id="CHEBI:57856"/>
        <dbReference type="ChEBI" id="CHEBI:59789"/>
        <dbReference type="ChEBI" id="CHEBI:74269"/>
        <dbReference type="ChEBI" id="CHEBI:74480"/>
        <dbReference type="EC" id="2.1.1.170"/>
    </reaction>
</comment>
<dbReference type="PANTHER" id="PTHR31760:SF0">
    <property type="entry name" value="S-ADENOSYL-L-METHIONINE-DEPENDENT METHYLTRANSFERASES SUPERFAMILY PROTEIN"/>
    <property type="match status" value="1"/>
</dbReference>
<keyword evidence="4 6" id="KW-0808">Transferase</keyword>
<dbReference type="Gene3D" id="3.40.50.150">
    <property type="entry name" value="Vaccinia Virus protein VP39"/>
    <property type="match status" value="1"/>
</dbReference>
<evidence type="ECO:0000256" key="5">
    <source>
        <dbReference type="ARBA" id="ARBA00022691"/>
    </source>
</evidence>
<evidence type="ECO:0000313" key="8">
    <source>
        <dbReference type="Proteomes" id="UP000249046"/>
    </source>
</evidence>
<comment type="subcellular location">
    <subcellularLocation>
        <location evidence="6">Cytoplasm</location>
    </subcellularLocation>
</comment>
<comment type="caution">
    <text evidence="7">The sequence shown here is derived from an EMBL/GenBank/DDBJ whole genome shotgun (WGS) entry which is preliminary data.</text>
</comment>
<evidence type="ECO:0000256" key="6">
    <source>
        <dbReference type="HAMAP-Rule" id="MF_00074"/>
    </source>
</evidence>
<evidence type="ECO:0000256" key="1">
    <source>
        <dbReference type="ARBA" id="ARBA00022490"/>
    </source>
</evidence>
<dbReference type="Pfam" id="PF02527">
    <property type="entry name" value="GidB"/>
    <property type="match status" value="1"/>
</dbReference>
<dbReference type="EMBL" id="QFPO01000006">
    <property type="protein sequence ID" value="PZQ15412.1"/>
    <property type="molecule type" value="Genomic_DNA"/>
</dbReference>
<name>A0A2W5KEF5_9GAMM</name>
<dbReference type="GO" id="GO:0005829">
    <property type="term" value="C:cytosol"/>
    <property type="evidence" value="ECO:0007669"/>
    <property type="project" value="TreeGrafter"/>
</dbReference>
<keyword evidence="5 6" id="KW-0949">S-adenosyl-L-methionine</keyword>
<dbReference type="AlphaFoldDB" id="A0A2W5KEF5"/>
<dbReference type="Proteomes" id="UP000249046">
    <property type="component" value="Unassembled WGS sequence"/>
</dbReference>
<keyword evidence="1 6" id="KW-0963">Cytoplasm</keyword>
<protein>
    <recommendedName>
        <fullName evidence="6">Ribosomal RNA small subunit methyltransferase G</fullName>
        <ecNumber evidence="6">2.1.1.170</ecNumber>
    </recommendedName>
    <alternativeName>
        <fullName evidence="6">16S rRNA 7-methylguanosine methyltransferase</fullName>
        <shortName evidence="6">16S rRNA m7G methyltransferase</shortName>
    </alternativeName>
</protein>
<reference evidence="7 8" key="1">
    <citation type="submission" date="2017-08" db="EMBL/GenBank/DDBJ databases">
        <title>Infants hospitalized years apart are colonized by the same room-sourced microbial strains.</title>
        <authorList>
            <person name="Brooks B."/>
            <person name="Olm M.R."/>
            <person name="Firek B.A."/>
            <person name="Baker R."/>
            <person name="Thomas B.C."/>
            <person name="Morowitz M.J."/>
            <person name="Banfield J.F."/>
        </authorList>
    </citation>
    <scope>NUCLEOTIDE SEQUENCE [LARGE SCALE GENOMIC DNA]</scope>
    <source>
        <strain evidence="7">S2_005_003_R2_42</strain>
    </source>
</reference>
<sequence>MPARDPLRHLLTGGATRLGLDLAEATVERLLDYIDLLVRWNRAYNLSAVRDPREMITRHLLDSLAITPWVAGDSLADVGSGAGLPGLPLAILAPRRQVLLIDANGKKARFLRAAIRDLGLRNARVAESRVEDVEGTFDCVTARAFATLAEMLQGGGHLLGPAGRWLAMKGRFPQDEIDAVPAGFRIEAVHALEVPGLDAERHLVVIQRKAQDPVQS</sequence>
<dbReference type="InterPro" id="IPR029063">
    <property type="entry name" value="SAM-dependent_MTases_sf"/>
</dbReference>
<feature type="binding site" evidence="6">
    <location>
        <position position="79"/>
    </location>
    <ligand>
        <name>S-adenosyl-L-methionine</name>
        <dbReference type="ChEBI" id="CHEBI:59789"/>
    </ligand>
</feature>
<comment type="similarity">
    <text evidence="6">Belongs to the methyltransferase superfamily. RNA methyltransferase RsmG family.</text>
</comment>
<proteinExistence type="inferred from homology"/>
<evidence type="ECO:0000256" key="3">
    <source>
        <dbReference type="ARBA" id="ARBA00022603"/>
    </source>
</evidence>
<accession>A0A2W5KEF5</accession>
<evidence type="ECO:0000313" key="7">
    <source>
        <dbReference type="EMBL" id="PZQ15412.1"/>
    </source>
</evidence>
<dbReference type="PANTHER" id="PTHR31760">
    <property type="entry name" value="S-ADENOSYL-L-METHIONINE-DEPENDENT METHYLTRANSFERASES SUPERFAMILY PROTEIN"/>
    <property type="match status" value="1"/>
</dbReference>
<keyword evidence="2 6" id="KW-0698">rRNA processing</keyword>